<name>A0A1G7KE37_9FLAO</name>
<keyword evidence="3" id="KW-1185">Reference proteome</keyword>
<keyword evidence="1" id="KW-0472">Membrane</keyword>
<organism evidence="2 3">
    <name type="scientific">Cellulophaga baltica</name>
    <dbReference type="NCBI Taxonomy" id="76594"/>
    <lineage>
        <taxon>Bacteria</taxon>
        <taxon>Pseudomonadati</taxon>
        <taxon>Bacteroidota</taxon>
        <taxon>Flavobacteriia</taxon>
        <taxon>Flavobacteriales</taxon>
        <taxon>Flavobacteriaceae</taxon>
        <taxon>Cellulophaga</taxon>
    </lineage>
</organism>
<sequence length="144" mass="16803">MELDNINNILEKYFNAETTIAEEKALKDYFVNGPIHSEHQQYAPMFTHLTNAKEEKFTKQIPLQQKKSKAKWFSAAAVAMLLLGLYLGTNYMEQQRIEKEQAAYAYQETKKALNLLAQNFNKGKEKIAYLKEFEQAKQKIYNNN</sequence>
<feature type="transmembrane region" description="Helical" evidence="1">
    <location>
        <begin position="72"/>
        <end position="89"/>
    </location>
</feature>
<evidence type="ECO:0000313" key="2">
    <source>
        <dbReference type="EMBL" id="SDF35432.1"/>
    </source>
</evidence>
<reference evidence="3" key="1">
    <citation type="submission" date="2016-10" db="EMBL/GenBank/DDBJ databases">
        <authorList>
            <person name="Varghese N."/>
            <person name="Submissions S."/>
        </authorList>
    </citation>
    <scope>NUCLEOTIDE SEQUENCE [LARGE SCALE GENOMIC DNA]</scope>
    <source>
        <strain evidence="3">DSM 24729</strain>
    </source>
</reference>
<gene>
    <name evidence="2" type="ORF">SAMN04487992_11276</name>
</gene>
<protein>
    <submittedName>
        <fullName evidence="2">Uncharacterized protein</fullName>
    </submittedName>
</protein>
<keyword evidence="1" id="KW-1133">Transmembrane helix</keyword>
<dbReference type="EMBL" id="FNBD01000012">
    <property type="protein sequence ID" value="SDF35432.1"/>
    <property type="molecule type" value="Genomic_DNA"/>
</dbReference>
<proteinExistence type="predicted"/>
<evidence type="ECO:0000256" key="1">
    <source>
        <dbReference type="SAM" id="Phobius"/>
    </source>
</evidence>
<evidence type="ECO:0000313" key="3">
    <source>
        <dbReference type="Proteomes" id="UP000182114"/>
    </source>
</evidence>
<dbReference type="RefSeq" id="WP_074539187.1">
    <property type="nucleotide sequence ID" value="NZ_FNBD01000012.1"/>
</dbReference>
<accession>A0A1G7KE37</accession>
<dbReference type="AlphaFoldDB" id="A0A1G7KE37"/>
<keyword evidence="1" id="KW-0812">Transmembrane</keyword>
<dbReference type="eggNOG" id="COG1413">
    <property type="taxonomic scope" value="Bacteria"/>
</dbReference>
<dbReference type="Proteomes" id="UP000182114">
    <property type="component" value="Unassembled WGS sequence"/>
</dbReference>